<comment type="caution">
    <text evidence="1">The sequence shown here is derived from an EMBL/GenBank/DDBJ whole genome shotgun (WGS) entry which is preliminary data.</text>
</comment>
<evidence type="ECO:0000313" key="1">
    <source>
        <dbReference type="EMBL" id="GAJ01313.1"/>
    </source>
</evidence>
<evidence type="ECO:0008006" key="2">
    <source>
        <dbReference type="Google" id="ProtNLM"/>
    </source>
</evidence>
<reference evidence="1" key="1">
    <citation type="journal article" date="2014" name="Front. Microbiol.">
        <title>High frequency of phylogenetically diverse reductive dehalogenase-homologous genes in deep subseafloor sedimentary metagenomes.</title>
        <authorList>
            <person name="Kawai M."/>
            <person name="Futagami T."/>
            <person name="Toyoda A."/>
            <person name="Takaki Y."/>
            <person name="Nishi S."/>
            <person name="Hori S."/>
            <person name="Arai W."/>
            <person name="Tsubouchi T."/>
            <person name="Morono Y."/>
            <person name="Uchiyama I."/>
            <person name="Ito T."/>
            <person name="Fujiyama A."/>
            <person name="Inagaki F."/>
            <person name="Takami H."/>
        </authorList>
    </citation>
    <scope>NUCLEOTIDE SEQUENCE</scope>
    <source>
        <strain evidence="1">Expedition CK06-06</strain>
    </source>
</reference>
<name>X1T7H1_9ZZZZ</name>
<proteinExistence type="predicted"/>
<dbReference type="EMBL" id="BARW01018680">
    <property type="protein sequence ID" value="GAJ01313.1"/>
    <property type="molecule type" value="Genomic_DNA"/>
</dbReference>
<sequence length="128" mass="14189">AFICDYAEVTKKINALGIGFDTIFARKVPCRHPHFFLVIQLRASVVEAGEKNLEVHLIDEDGNDIMPTLRGKFIVQKPISGTASIGRIAMGFNNVEFPRYGSYSLHAVIEGQEMVHVPLKVSPPPQTK</sequence>
<accession>X1T7H1</accession>
<protein>
    <recommendedName>
        <fullName evidence="2">Wzt C-terminal domain-containing protein</fullName>
    </recommendedName>
</protein>
<organism evidence="1">
    <name type="scientific">marine sediment metagenome</name>
    <dbReference type="NCBI Taxonomy" id="412755"/>
    <lineage>
        <taxon>unclassified sequences</taxon>
        <taxon>metagenomes</taxon>
        <taxon>ecological metagenomes</taxon>
    </lineage>
</organism>
<feature type="non-terminal residue" evidence="1">
    <location>
        <position position="1"/>
    </location>
</feature>
<gene>
    <name evidence="1" type="ORF">S12H4_31930</name>
</gene>
<dbReference type="Pfam" id="PF22091">
    <property type="entry name" value="DUF6941"/>
    <property type="match status" value="1"/>
</dbReference>
<dbReference type="InterPro" id="IPR054221">
    <property type="entry name" value="DUF6941"/>
</dbReference>
<dbReference type="AlphaFoldDB" id="X1T7H1"/>